<name>X1SQK6_9ZZZZ</name>
<evidence type="ECO:0000313" key="1">
    <source>
        <dbReference type="EMBL" id="GAI95367.1"/>
    </source>
</evidence>
<accession>X1SQK6</accession>
<feature type="non-terminal residue" evidence="1">
    <location>
        <position position="1"/>
    </location>
</feature>
<organism evidence="1">
    <name type="scientific">marine sediment metagenome</name>
    <dbReference type="NCBI Taxonomy" id="412755"/>
    <lineage>
        <taxon>unclassified sequences</taxon>
        <taxon>metagenomes</taxon>
        <taxon>ecological metagenomes</taxon>
    </lineage>
</organism>
<sequence length="265" mass="29861">ATGYQFTNTTYSDVVKDGAYACLIESQGTDIAVANAYLRNSQPFSPEPYLSDGAQLSFNWNTLANPDMHLGSRVYISVQTTNSTGFVQWIYYYLSHTTLGYSNSTNQGYFFMNDTLNQWNDFDRNITEDYQKISELGNLDSSRWIQFVWIYAWSLNGASDKMQAVFDNFMLDDGSYSGYFVNGDFESTLGWVSYSSAPSHVGQSMDSTHETYSVEMSIPIMEYSHPATAHCSLSDTLASYPQGYYALLPGSSIIEFDWFFDDTGS</sequence>
<reference evidence="1" key="1">
    <citation type="journal article" date="2014" name="Front. Microbiol.">
        <title>High frequency of phylogenetically diverse reductive dehalogenase-homologous genes in deep subseafloor sedimentary metagenomes.</title>
        <authorList>
            <person name="Kawai M."/>
            <person name="Futagami T."/>
            <person name="Toyoda A."/>
            <person name="Takaki Y."/>
            <person name="Nishi S."/>
            <person name="Hori S."/>
            <person name="Arai W."/>
            <person name="Tsubouchi T."/>
            <person name="Morono Y."/>
            <person name="Uchiyama I."/>
            <person name="Ito T."/>
            <person name="Fujiyama A."/>
            <person name="Inagaki F."/>
            <person name="Takami H."/>
        </authorList>
    </citation>
    <scope>NUCLEOTIDE SEQUENCE</scope>
    <source>
        <strain evidence="1">Expedition CK06-06</strain>
    </source>
</reference>
<feature type="non-terminal residue" evidence="1">
    <location>
        <position position="265"/>
    </location>
</feature>
<dbReference type="EMBL" id="BARW01023410">
    <property type="protein sequence ID" value="GAI95367.1"/>
    <property type="molecule type" value="Genomic_DNA"/>
</dbReference>
<comment type="caution">
    <text evidence="1">The sequence shown here is derived from an EMBL/GenBank/DDBJ whole genome shotgun (WGS) entry which is preliminary data.</text>
</comment>
<dbReference type="AlphaFoldDB" id="X1SQK6"/>
<protein>
    <submittedName>
        <fullName evidence="1">Uncharacterized protein</fullName>
    </submittedName>
</protein>
<proteinExistence type="predicted"/>
<gene>
    <name evidence="1" type="ORF">S12H4_38834</name>
</gene>